<dbReference type="AlphaFoldDB" id="A0A381VTX3"/>
<evidence type="ECO:0000313" key="2">
    <source>
        <dbReference type="EMBL" id="SVA43067.1"/>
    </source>
</evidence>
<name>A0A381VTX3_9ZZZZ</name>
<evidence type="ECO:0000259" key="1">
    <source>
        <dbReference type="Pfam" id="PF07045"/>
    </source>
</evidence>
<gene>
    <name evidence="2" type="ORF">METZ01_LOCUS95921</name>
</gene>
<proteinExistence type="predicted"/>
<accession>A0A381VTX3</accession>
<organism evidence="2">
    <name type="scientific">marine metagenome</name>
    <dbReference type="NCBI Taxonomy" id="408172"/>
    <lineage>
        <taxon>unclassified sequences</taxon>
        <taxon>metagenomes</taxon>
        <taxon>ecological metagenomes</taxon>
    </lineage>
</organism>
<dbReference type="Pfam" id="PF07045">
    <property type="entry name" value="DUF1330"/>
    <property type="match status" value="1"/>
</dbReference>
<dbReference type="PANTHER" id="PTHR40257">
    <property type="match status" value="1"/>
</dbReference>
<feature type="domain" description="DUF1330" evidence="1">
    <location>
        <begin position="29"/>
        <end position="112"/>
    </location>
</feature>
<dbReference type="PANTHER" id="PTHR40257:SF1">
    <property type="entry name" value="DUF1330 DOMAIN-CONTAINING PROTEIN"/>
    <property type="match status" value="1"/>
</dbReference>
<sequence>MEILPKPENLIKFLKTEHSGPVDMVNVLRFKPNKKSEYEKYAKAIAGFMKDFEMEIIYSGDVFSTILGEDEFFHHVIIMRYPSKEKFIEFGSSDKWRAIEHHRTEGLESQWLLAAKESSIA</sequence>
<reference evidence="2" key="1">
    <citation type="submission" date="2018-05" db="EMBL/GenBank/DDBJ databases">
        <authorList>
            <person name="Lanie J.A."/>
            <person name="Ng W.-L."/>
            <person name="Kazmierczak K.M."/>
            <person name="Andrzejewski T.M."/>
            <person name="Davidsen T.M."/>
            <person name="Wayne K.J."/>
            <person name="Tettelin H."/>
            <person name="Glass J.I."/>
            <person name="Rusch D."/>
            <person name="Podicherti R."/>
            <person name="Tsui H.-C.T."/>
            <person name="Winkler M.E."/>
        </authorList>
    </citation>
    <scope>NUCLEOTIDE SEQUENCE</scope>
</reference>
<dbReference type="Gene3D" id="3.30.70.100">
    <property type="match status" value="1"/>
</dbReference>
<protein>
    <recommendedName>
        <fullName evidence="1">DUF1330 domain-containing protein</fullName>
    </recommendedName>
</protein>
<dbReference type="EMBL" id="UINC01009610">
    <property type="protein sequence ID" value="SVA43067.1"/>
    <property type="molecule type" value="Genomic_DNA"/>
</dbReference>
<dbReference type="SUPFAM" id="SSF54909">
    <property type="entry name" value="Dimeric alpha+beta barrel"/>
    <property type="match status" value="1"/>
</dbReference>
<dbReference type="InterPro" id="IPR010753">
    <property type="entry name" value="DUF1330"/>
</dbReference>
<dbReference type="InterPro" id="IPR011008">
    <property type="entry name" value="Dimeric_a/b-barrel"/>
</dbReference>